<comment type="caution">
    <text evidence="1">The sequence shown here is derived from an EMBL/GenBank/DDBJ whole genome shotgun (WGS) entry which is preliminary data.</text>
</comment>
<name>A0AA87AXH5_9BACL</name>
<dbReference type="InterPro" id="IPR046557">
    <property type="entry name" value="DUF6711"/>
</dbReference>
<evidence type="ECO:0000313" key="2">
    <source>
        <dbReference type="Proteomes" id="UP000004773"/>
    </source>
</evidence>
<dbReference type="Proteomes" id="UP000004773">
    <property type="component" value="Unassembled WGS sequence"/>
</dbReference>
<accession>A0AA87AXH5</accession>
<sequence length="116" mass="13075">MAKLIINGVTIVTPKSFQVSIQDIDGETGRDANGNMVRDRVTTKRKLECEWGFLTQSEMSTLLSSVTSEFFSVSYPDPIIGQTTKTFYVGDRSSPAYSFSEKFKPWSGLKMNFIER</sequence>
<gene>
    <name evidence="1" type="ORF">HMPREF0428_01810</name>
</gene>
<protein>
    <recommendedName>
        <fullName evidence="3">Prophage protein</fullName>
    </recommendedName>
</protein>
<dbReference type="Pfam" id="PF20458">
    <property type="entry name" value="DUF6711"/>
    <property type="match status" value="1"/>
</dbReference>
<proteinExistence type="predicted"/>
<dbReference type="AlphaFoldDB" id="A0AA87AXH5"/>
<dbReference type="EMBL" id="ACRO01000047">
    <property type="protein sequence ID" value="EGF86008.1"/>
    <property type="molecule type" value="Genomic_DNA"/>
</dbReference>
<dbReference type="RefSeq" id="WP_003147987.1">
    <property type="nucleotide sequence ID" value="NZ_GL883586.1"/>
</dbReference>
<reference evidence="1 2" key="1">
    <citation type="submission" date="2011-03" db="EMBL/GenBank/DDBJ databases">
        <title>The Genome Sequence of Gemella haemolysans M341.</title>
        <authorList>
            <consortium name="The Broad Institute Genome Sequencing Platform"/>
            <consortium name="The Broad Institute Genome Sequencing Center for Infectious Disease"/>
            <person name="Earl A."/>
            <person name="Ward D."/>
            <person name="Feldgarden M."/>
            <person name="Gevers D."/>
            <person name="Sibley C.D."/>
            <person name="Field T.R."/>
            <person name="Grinwis M."/>
            <person name="Eshaghurshan C.S."/>
            <person name="Surette M.G."/>
            <person name="Young S.K."/>
            <person name="Zeng Q."/>
            <person name="Gargeya S."/>
            <person name="Fitzgerald M."/>
            <person name="Haas B."/>
            <person name="Abouelleil A."/>
            <person name="Alvarado L."/>
            <person name="Arachchi H.M."/>
            <person name="Berlin A."/>
            <person name="Brown A."/>
            <person name="Chapman S.B."/>
            <person name="Chen Z."/>
            <person name="Dunbar C."/>
            <person name="Freedman E."/>
            <person name="Gearin G."/>
            <person name="Gellesch M."/>
            <person name="Goldberg J."/>
            <person name="Griggs A."/>
            <person name="Gujja S."/>
            <person name="Heilman E.R."/>
            <person name="Heiman D."/>
            <person name="Howarth C."/>
            <person name="Larson L."/>
            <person name="Lui A."/>
            <person name="MacDonald P.J.P."/>
            <person name="Mehta T."/>
            <person name="Montmayeur A."/>
            <person name="Murphy C."/>
            <person name="Neiman D."/>
            <person name="Pearson M."/>
            <person name="Priest M."/>
            <person name="Roberts A."/>
            <person name="Saif S."/>
            <person name="Shea T."/>
            <person name="Shenoy N."/>
            <person name="Sisk P."/>
            <person name="Stolte C."/>
            <person name="Sykes S."/>
            <person name="White J."/>
            <person name="Yandava C."/>
            <person name="Wortman J."/>
            <person name="Nusbaum C."/>
            <person name="Birren B."/>
        </authorList>
    </citation>
    <scope>NUCLEOTIDE SEQUENCE [LARGE SCALE GENOMIC DNA]</scope>
    <source>
        <strain evidence="1 2">M341</strain>
    </source>
</reference>
<evidence type="ECO:0008006" key="3">
    <source>
        <dbReference type="Google" id="ProtNLM"/>
    </source>
</evidence>
<evidence type="ECO:0000313" key="1">
    <source>
        <dbReference type="EMBL" id="EGF86008.1"/>
    </source>
</evidence>
<organism evidence="1 2">
    <name type="scientific">Gemella haemolysans M341</name>
    <dbReference type="NCBI Taxonomy" id="562981"/>
    <lineage>
        <taxon>Bacteria</taxon>
        <taxon>Bacillati</taxon>
        <taxon>Bacillota</taxon>
        <taxon>Bacilli</taxon>
        <taxon>Bacillales</taxon>
        <taxon>Gemellaceae</taxon>
        <taxon>Gemella</taxon>
    </lineage>
</organism>